<dbReference type="RefSeq" id="WP_379954475.1">
    <property type="nucleotide sequence ID" value="NZ_JAUYVI010000002.1"/>
</dbReference>
<reference evidence="2" key="1">
    <citation type="submission" date="2023-08" db="EMBL/GenBank/DDBJ databases">
        <title>Rhodospirillaceae gen. nov., a novel taxon isolated from the Yangtze River Yuezi River estuary sludge.</title>
        <authorList>
            <person name="Ruan L."/>
        </authorList>
    </citation>
    <scope>NUCLEOTIDE SEQUENCE [LARGE SCALE GENOMIC DNA]</scope>
    <source>
        <strain evidence="2">R-7</strain>
    </source>
</reference>
<dbReference type="SUPFAM" id="SSF53474">
    <property type="entry name" value="alpha/beta-Hydrolases"/>
    <property type="match status" value="1"/>
</dbReference>
<sequence length="438" mass="47374">MKNNYVLGLIARPWVDPICLWGLKRIFPASRAWAAAGISGGDPDRFADELDCGRVPGMAKRLKKTVALKRRSDDAFARWNDTVFGGNGDAAAAEDQRRNAAQNWFSHRFTYLMFARRHGLPAVRLDVPTPAEVMDEFAGTMADPDAYFSLPDRLPEVERSREVENGDVIEYWLRFPTPGVDHDMVYAHVYEPKQRPAGGLPTLIFGHGLAIETEMMKGDLRGYASLAERGMRVILPDAPGHNRRVADGLYGGESFIVAPPASGLRHLAQAAKEFGIIAAWARGNGSQHVAFSGMSLGALTSQVAAGRTATWPADAKPDALMLLTTTDKVSSLALDSALAVIAGLNVASEAAGWTANSFVPLAGIVDAAPTPPIDPERIVLLIGERDTVTPIDGGRRLATKWRVPEKNLFSRDQGHFSAAFGLGADPAPFRRITEILVG</sequence>
<dbReference type="Proteomes" id="UP001230156">
    <property type="component" value="Unassembled WGS sequence"/>
</dbReference>
<dbReference type="Gene3D" id="3.40.50.1820">
    <property type="entry name" value="alpha/beta hydrolase"/>
    <property type="match status" value="1"/>
</dbReference>
<evidence type="ECO:0000313" key="2">
    <source>
        <dbReference type="Proteomes" id="UP001230156"/>
    </source>
</evidence>
<dbReference type="InterPro" id="IPR029058">
    <property type="entry name" value="AB_hydrolase_fold"/>
</dbReference>
<comment type="caution">
    <text evidence="1">The sequence shown here is derived from an EMBL/GenBank/DDBJ whole genome shotgun (WGS) entry which is preliminary data.</text>
</comment>
<organism evidence="1 2">
    <name type="scientific">Dongia sedimenti</name>
    <dbReference type="NCBI Taxonomy" id="3064282"/>
    <lineage>
        <taxon>Bacteria</taxon>
        <taxon>Pseudomonadati</taxon>
        <taxon>Pseudomonadota</taxon>
        <taxon>Alphaproteobacteria</taxon>
        <taxon>Rhodospirillales</taxon>
        <taxon>Dongiaceae</taxon>
        <taxon>Dongia</taxon>
    </lineage>
</organism>
<protein>
    <submittedName>
        <fullName evidence="1">Alpha/beta hydrolase</fullName>
    </submittedName>
</protein>
<accession>A0ABU0YH68</accession>
<evidence type="ECO:0000313" key="1">
    <source>
        <dbReference type="EMBL" id="MDQ7247066.1"/>
    </source>
</evidence>
<gene>
    <name evidence="1" type="ORF">Q8A70_05295</name>
</gene>
<dbReference type="EMBL" id="JAUYVI010000002">
    <property type="protein sequence ID" value="MDQ7247066.1"/>
    <property type="molecule type" value="Genomic_DNA"/>
</dbReference>
<proteinExistence type="predicted"/>
<keyword evidence="1" id="KW-0378">Hydrolase</keyword>
<name>A0ABU0YH68_9PROT</name>
<keyword evidence="2" id="KW-1185">Reference proteome</keyword>
<dbReference type="GO" id="GO:0016787">
    <property type="term" value="F:hydrolase activity"/>
    <property type="evidence" value="ECO:0007669"/>
    <property type="project" value="UniProtKB-KW"/>
</dbReference>